<evidence type="ECO:0000313" key="2">
    <source>
        <dbReference type="Proteomes" id="UP000887013"/>
    </source>
</evidence>
<accession>A0A8X6Q5A2</accession>
<dbReference type="Proteomes" id="UP000887013">
    <property type="component" value="Unassembled WGS sequence"/>
</dbReference>
<dbReference type="AlphaFoldDB" id="A0A8X6Q5A2"/>
<comment type="caution">
    <text evidence="1">The sequence shown here is derived from an EMBL/GenBank/DDBJ whole genome shotgun (WGS) entry which is preliminary data.</text>
</comment>
<gene>
    <name evidence="1" type="ORF">NPIL_625801</name>
</gene>
<organism evidence="1 2">
    <name type="scientific">Nephila pilipes</name>
    <name type="common">Giant wood spider</name>
    <name type="synonym">Nephila maculata</name>
    <dbReference type="NCBI Taxonomy" id="299642"/>
    <lineage>
        <taxon>Eukaryota</taxon>
        <taxon>Metazoa</taxon>
        <taxon>Ecdysozoa</taxon>
        <taxon>Arthropoda</taxon>
        <taxon>Chelicerata</taxon>
        <taxon>Arachnida</taxon>
        <taxon>Araneae</taxon>
        <taxon>Araneomorphae</taxon>
        <taxon>Entelegynae</taxon>
        <taxon>Araneoidea</taxon>
        <taxon>Nephilidae</taxon>
        <taxon>Nephila</taxon>
    </lineage>
</organism>
<sequence length="113" mass="13287">MIRTSKSPPTPTPQYLNFHIITWSPKPTNTPNYPTLFHRKSSLKRAIKYSNRILMYHNNNPNPRPFCYRSLLPTICCVLESHIDLYIRSSKLSPKSRFMLVSQIYLYRVNATV</sequence>
<proteinExistence type="predicted"/>
<reference evidence="1" key="1">
    <citation type="submission" date="2020-08" db="EMBL/GenBank/DDBJ databases">
        <title>Multicomponent nature underlies the extraordinary mechanical properties of spider dragline silk.</title>
        <authorList>
            <person name="Kono N."/>
            <person name="Nakamura H."/>
            <person name="Mori M."/>
            <person name="Yoshida Y."/>
            <person name="Ohtoshi R."/>
            <person name="Malay A.D."/>
            <person name="Moran D.A.P."/>
            <person name="Tomita M."/>
            <person name="Numata K."/>
            <person name="Arakawa K."/>
        </authorList>
    </citation>
    <scope>NUCLEOTIDE SEQUENCE</scope>
</reference>
<evidence type="ECO:0000313" key="1">
    <source>
        <dbReference type="EMBL" id="GFU01109.1"/>
    </source>
</evidence>
<keyword evidence="2" id="KW-1185">Reference proteome</keyword>
<dbReference type="OrthoDB" id="10540744at2759"/>
<protein>
    <submittedName>
        <fullName evidence="1">Uncharacterized protein</fullName>
    </submittedName>
</protein>
<dbReference type="EMBL" id="BMAW01027213">
    <property type="protein sequence ID" value="GFU01109.1"/>
    <property type="molecule type" value="Genomic_DNA"/>
</dbReference>
<name>A0A8X6Q5A2_NEPPI</name>